<dbReference type="Proteomes" id="UP000000723">
    <property type="component" value="Chromosome"/>
</dbReference>
<reference evidence="2" key="1">
    <citation type="journal article" date="2008" name="Science">
        <title>Genome of an endosymbiont coupling N2 fixation to cellulolysis within RT protist cells in termite gut.</title>
        <authorList>
            <person name="Hongoh Y."/>
            <person name="Sharma V.K."/>
            <person name="Prakash T."/>
            <person name="Noda S."/>
            <person name="Toh H."/>
            <person name="Taylor T.D."/>
            <person name="Kudo T."/>
            <person name="Sakaki Y."/>
            <person name="Toyoda A."/>
            <person name="Hattori M."/>
            <person name="Ohkuma M."/>
        </authorList>
    </citation>
    <scope>NUCLEOTIDE SEQUENCE [LARGE SCALE GENOMIC DNA]</scope>
</reference>
<dbReference type="eggNOG" id="COG0358">
    <property type="taxonomic scope" value="Bacteria"/>
</dbReference>
<protein>
    <recommendedName>
        <fullName evidence="3">Toprim domain-containing protein</fullName>
    </recommendedName>
</protein>
<dbReference type="HOGENOM" id="CLU_409205_0_0_10"/>
<dbReference type="RefSeq" id="WP_012573721.1">
    <property type="nucleotide sequence ID" value="NC_011565.1"/>
</dbReference>
<dbReference type="OrthoDB" id="877327at2"/>
<evidence type="ECO:0000313" key="1">
    <source>
        <dbReference type="EMBL" id="BAG83962.1"/>
    </source>
</evidence>
<dbReference type="Gene3D" id="3.40.1360.10">
    <property type="match status" value="1"/>
</dbReference>
<gene>
    <name evidence="1" type="ordered locus">CFPG_699</name>
</gene>
<organism evidence="1 2">
    <name type="scientific">Azobacteroides pseudotrichonymphae genomovar. CFP2</name>
    <dbReference type="NCBI Taxonomy" id="511995"/>
    <lineage>
        <taxon>Bacteria</taxon>
        <taxon>Pseudomonadati</taxon>
        <taxon>Bacteroidota</taxon>
        <taxon>Bacteroidia</taxon>
        <taxon>Bacteroidales</taxon>
        <taxon>Candidatus Azobacteroides</taxon>
    </lineage>
</organism>
<dbReference type="SUPFAM" id="SSF56731">
    <property type="entry name" value="DNA primase core"/>
    <property type="match status" value="1"/>
</dbReference>
<accession>B6YRZ0</accession>
<dbReference type="KEGG" id="aps:CFPG_699"/>
<evidence type="ECO:0008006" key="3">
    <source>
        <dbReference type="Google" id="ProtNLM"/>
    </source>
</evidence>
<name>B6YRZ0_AZOPC</name>
<evidence type="ECO:0000313" key="2">
    <source>
        <dbReference type="Proteomes" id="UP000000723"/>
    </source>
</evidence>
<dbReference type="AlphaFoldDB" id="B6YRZ0"/>
<dbReference type="CDD" id="cd01029">
    <property type="entry name" value="TOPRIM_primases"/>
    <property type="match status" value="1"/>
</dbReference>
<dbReference type="EMBL" id="AP010656">
    <property type="protein sequence ID" value="BAG83962.1"/>
    <property type="molecule type" value="Genomic_DNA"/>
</dbReference>
<sequence>MSQKYKRASWFCNSTGKKGNIVELIKLFYGVEKKSAMKMLFDFLGVNKQSNTQSSDYKNDCQYEASVAWKIKKKHGLPYEKPILEDKEIAQEFFSEFSLKDYTLNKFHRALRWMSICKNPTIVELTPEVAAEVNASTGWNGVKKQQPKYSNMDKQPYNGATKTPPELIDGFSIPMLDTWNKLGVDWKLLAEYDVRETKYHRIAYTGKAAYQYKIYDIWQWVVDIHRNRDENSEKYQWKEYIDSLNIWKRGKHSSGDELKEFVFGWKKLKERIEQKEIKEACIIAKSPKDALVLLAMGFDTIAPMSEQFELPKEIMQKLVCCYKKIVVFYDEDKAGTNHSRERVKELNDLCKESKAVSIYLPNEGRCRKDISDKVYNMVLEGKEVAEAVKTVKAEIEQLISNAKSTLQKEELIDNKGEYIIQKDNVVKNSIKSSRFISIKINDECEQKYPEEFLQFTQRKFGASAEILKELDIWKHKKTDSIIIKLDVSQEFDSNKRKYELFYEFHILNWQNRNSKLTDSPNSRRYLFGMNILYKNLQRKDESTANMPLIIAKSPEDVITIHCNCPNCYVVGTIDENFQFGKKREEHENDMYYITNKFSSATVLDMPQLTKDLNEFAKRNNIKLFAARTASFREDGNGKTASERFMKLGKEKFVDDIDQIINHYSTTEPAPF</sequence>
<keyword evidence="2" id="KW-1185">Reference proteome</keyword>
<dbReference type="InterPro" id="IPR034154">
    <property type="entry name" value="TOPRIM_DnaG/twinkle"/>
</dbReference>
<proteinExistence type="predicted"/>